<evidence type="ECO:0000313" key="1">
    <source>
        <dbReference type="EMBL" id="GEC64154.1"/>
    </source>
</evidence>
<comment type="caution">
    <text evidence="1">The sequence shown here is derived from an EMBL/GenBank/DDBJ whole genome shotgun (WGS) entry which is preliminary data.</text>
</comment>
<accession>A0ABQ0SFR8</accession>
<reference evidence="1 2" key="1">
    <citation type="submission" date="2019-06" db="EMBL/GenBank/DDBJ databases">
        <title>Whole genome shotgun sequence of Komagataeibacter hansenii NBRC 14820.</title>
        <authorList>
            <person name="Hosoyama A."/>
            <person name="Uohara A."/>
            <person name="Ohji S."/>
            <person name="Ichikawa N."/>
        </authorList>
    </citation>
    <scope>NUCLEOTIDE SEQUENCE [LARGE SCALE GENOMIC DNA]</scope>
    <source>
        <strain evidence="1 2">NBRC 14820</strain>
    </source>
</reference>
<protein>
    <submittedName>
        <fullName evidence="1">Uncharacterized protein</fullName>
    </submittedName>
</protein>
<dbReference type="RefSeq" id="WP_141312838.1">
    <property type="nucleotide sequence ID" value="NZ_BJNN01000108.1"/>
</dbReference>
<gene>
    <name evidence="1" type="ORF">GHA01_20030</name>
</gene>
<evidence type="ECO:0000313" key="2">
    <source>
        <dbReference type="Proteomes" id="UP000319478"/>
    </source>
</evidence>
<sequence>MVFDRASPQQNSRVVFPHLKYGSTIAETSVRLRKAWRVSVKGHDGENAYFAHTAGHARMDCWRAMDCDHGRIIDIRVRRWPEKDQKLPEQDPIADTLSTEERGCLVHAFGLNEYEPWKSGYRDYFFTSSKNETLLGLVKKGLMHPGKAPCWEDTNVYFRLTALGKHVALSLVPLYGAR</sequence>
<dbReference type="EMBL" id="BJNN01000108">
    <property type="protein sequence ID" value="GEC64154.1"/>
    <property type="molecule type" value="Genomic_DNA"/>
</dbReference>
<proteinExistence type="predicted"/>
<keyword evidence="2" id="KW-1185">Reference proteome</keyword>
<name>A0ABQ0SFR8_NOVHA</name>
<organism evidence="1 2">
    <name type="scientific">Novacetimonas hansenii</name>
    <name type="common">Komagataeibacter hansenii</name>
    <dbReference type="NCBI Taxonomy" id="436"/>
    <lineage>
        <taxon>Bacteria</taxon>
        <taxon>Pseudomonadati</taxon>
        <taxon>Pseudomonadota</taxon>
        <taxon>Alphaproteobacteria</taxon>
        <taxon>Acetobacterales</taxon>
        <taxon>Acetobacteraceae</taxon>
        <taxon>Novacetimonas</taxon>
    </lineage>
</organism>
<dbReference type="Proteomes" id="UP000319478">
    <property type="component" value="Unassembled WGS sequence"/>
</dbReference>